<feature type="transmembrane region" description="Helical" evidence="6">
    <location>
        <begin position="272"/>
        <end position="293"/>
    </location>
</feature>
<keyword evidence="4 8" id="KW-0418">Kinase</keyword>
<dbReference type="Gene3D" id="3.30.565.10">
    <property type="entry name" value="Histidine kinase-like ATPase, C-terminal domain"/>
    <property type="match status" value="1"/>
</dbReference>
<sequence>MKSKIFFRIVVLALIAMHAWFGYVTFHYPYLGILLKQSSSGEWIVRQLETDSASLKLNVRPGDVVREIDGQAPDEHLTIRHWRILEQAEDIVLNRSGELIPIDTRNVSDGASTDISPVFGELLCLAFALLLYVKAGHSLSSRMFALVFLNIGFMFACLGASQRGDILGKIAISSLMIALPVIFLHFLIAFLEEKGEIRFEFIRSLLRYLYGFVAMSFLLRLPFYIPAVSNYLYASSIKWVIGFFLLGLSLNFVFLAYVYLKFRKQNSYLSVIIKTILWTLTISFFPFAFLSFVPQLLFGQDGVSSLYTSWFVLFFPISFTYLIMSKQLYDIDLVLRRIVFTTVISVIPSGAIVGLNAMVFQQAASLGHLLVSFIFILMLLSFVMYSLEYFATKLEAVMFPRKYQLQNALKKIAFNLQSISSFRELKEIILVDIVHTLQVFGAAIVFKYNDRLETVIEGELQQAEVERLASMDHPEHPSLLRFEVNRHEEYTSYLIISRKRMNTFLGMEEVHWLKLIISYLAVSLENMHLIGKLHVRLQRLASQLPNEDASKDFIWFRKLMFELQEAERKRIATDLHDTTLQDLFFLKKRFAAIAERGIFQAEDEETMRNIIDYVEIINTNLRQSCFELHPHLLYEVGLIRTIQKVVEHEAPLCPFQLNFSAKGAERIEGWDLDTKRHFFRVVQELLNNAKKHSQATRVGLKITAENENILLFYEDDGIGFNVLRASEAELEIGASGTGMEQMKSRVLYLDGQMNVRTGRGKGLQIWITVPIREVLTA</sequence>
<evidence type="ECO:0000256" key="4">
    <source>
        <dbReference type="ARBA" id="ARBA00022777"/>
    </source>
</evidence>
<dbReference type="SUPFAM" id="SSF55874">
    <property type="entry name" value="ATPase domain of HSP90 chaperone/DNA topoisomerase II/histidine kinase"/>
    <property type="match status" value="1"/>
</dbReference>
<dbReference type="Gene3D" id="1.20.5.1930">
    <property type="match status" value="1"/>
</dbReference>
<dbReference type="InterPro" id="IPR036890">
    <property type="entry name" value="HATPase_C_sf"/>
</dbReference>
<keyword evidence="9" id="KW-1185">Reference proteome</keyword>
<feature type="transmembrane region" description="Helical" evidence="6">
    <location>
        <begin position="144"/>
        <end position="161"/>
    </location>
</feature>
<gene>
    <name evidence="8" type="primary">comP</name>
    <name evidence="8" type="ORF">SK3146_05027</name>
</gene>
<evidence type="ECO:0000313" key="9">
    <source>
        <dbReference type="Proteomes" id="UP001057134"/>
    </source>
</evidence>
<dbReference type="InterPro" id="IPR003594">
    <property type="entry name" value="HATPase_dom"/>
</dbReference>
<evidence type="ECO:0000256" key="6">
    <source>
        <dbReference type="SAM" id="Phobius"/>
    </source>
</evidence>
<feature type="transmembrane region" description="Helical" evidence="6">
    <location>
        <begin position="208"/>
        <end position="227"/>
    </location>
</feature>
<organism evidence="8 9">
    <name type="scientific">Paenibacillus konkukensis</name>
    <dbReference type="NCBI Taxonomy" id="2020716"/>
    <lineage>
        <taxon>Bacteria</taxon>
        <taxon>Bacillati</taxon>
        <taxon>Bacillota</taxon>
        <taxon>Bacilli</taxon>
        <taxon>Bacillales</taxon>
        <taxon>Paenibacillaceae</taxon>
        <taxon>Paenibacillus</taxon>
    </lineage>
</organism>
<evidence type="ECO:0000259" key="7">
    <source>
        <dbReference type="SMART" id="SM00387"/>
    </source>
</evidence>
<dbReference type="Pfam" id="PF02518">
    <property type="entry name" value="HATPase_c"/>
    <property type="match status" value="1"/>
</dbReference>
<dbReference type="Proteomes" id="UP001057134">
    <property type="component" value="Chromosome"/>
</dbReference>
<keyword evidence="6" id="KW-0472">Membrane</keyword>
<reference evidence="8" key="1">
    <citation type="submission" date="2018-02" db="EMBL/GenBank/DDBJ databases">
        <authorList>
            <person name="Kim S.-K."/>
            <person name="Jung H.-I."/>
            <person name="Lee S.-W."/>
        </authorList>
    </citation>
    <scope>NUCLEOTIDE SEQUENCE</scope>
    <source>
        <strain evidence="8">SK3146</strain>
    </source>
</reference>
<protein>
    <recommendedName>
        <fullName evidence="2">histidine kinase</fullName>
        <ecNumber evidence="2">2.7.13.3</ecNumber>
    </recommendedName>
</protein>
<keyword evidence="6" id="KW-0812">Transmembrane</keyword>
<evidence type="ECO:0000256" key="3">
    <source>
        <dbReference type="ARBA" id="ARBA00022679"/>
    </source>
</evidence>
<feature type="transmembrane region" description="Helical" evidence="6">
    <location>
        <begin position="305"/>
        <end position="323"/>
    </location>
</feature>
<dbReference type="PANTHER" id="PTHR24421">
    <property type="entry name" value="NITRATE/NITRITE SENSOR PROTEIN NARX-RELATED"/>
    <property type="match status" value="1"/>
</dbReference>
<dbReference type="InterPro" id="IPR011712">
    <property type="entry name" value="Sig_transdc_His_kin_sub3_dim/P"/>
</dbReference>
<dbReference type="EC" id="2.7.13.3" evidence="2"/>
<evidence type="ECO:0000313" key="8">
    <source>
        <dbReference type="EMBL" id="UQZ85738.1"/>
    </source>
</evidence>
<dbReference type="CDD" id="cd16917">
    <property type="entry name" value="HATPase_UhpB-NarQ-NarX-like"/>
    <property type="match status" value="1"/>
</dbReference>
<keyword evidence="3 8" id="KW-0808">Transferase</keyword>
<evidence type="ECO:0000256" key="2">
    <source>
        <dbReference type="ARBA" id="ARBA00012438"/>
    </source>
</evidence>
<feature type="transmembrane region" description="Helical" evidence="6">
    <location>
        <begin position="167"/>
        <end position="188"/>
    </location>
</feature>
<accession>A0ABY4RW07</accession>
<dbReference type="InterPro" id="IPR050482">
    <property type="entry name" value="Sensor_HK_TwoCompSys"/>
</dbReference>
<keyword evidence="6" id="KW-1133">Transmembrane helix</keyword>
<reference evidence="8" key="2">
    <citation type="journal article" date="2021" name="J Anim Sci Technol">
        <title>Complete genome sequence of Paenibacillus konkukensis sp. nov. SK3146 as a potential probiotic strain.</title>
        <authorList>
            <person name="Jung H.I."/>
            <person name="Park S."/>
            <person name="Niu K.M."/>
            <person name="Lee S.W."/>
            <person name="Kothari D."/>
            <person name="Yi K.J."/>
            <person name="Kim S.K."/>
        </authorList>
    </citation>
    <scope>NUCLEOTIDE SEQUENCE</scope>
    <source>
        <strain evidence="8">SK3146</strain>
    </source>
</reference>
<feature type="transmembrane region" description="Helical" evidence="6">
    <location>
        <begin position="239"/>
        <end position="260"/>
    </location>
</feature>
<dbReference type="SMART" id="SM00387">
    <property type="entry name" value="HATPase_c"/>
    <property type="match status" value="1"/>
</dbReference>
<dbReference type="GO" id="GO:0004673">
    <property type="term" value="F:protein histidine kinase activity"/>
    <property type="evidence" value="ECO:0007669"/>
    <property type="project" value="UniProtKB-EC"/>
</dbReference>
<feature type="domain" description="Histidine kinase/HSP90-like ATPase" evidence="7">
    <location>
        <begin position="673"/>
        <end position="773"/>
    </location>
</feature>
<feature type="transmembrane region" description="Helical" evidence="6">
    <location>
        <begin position="115"/>
        <end position="132"/>
    </location>
</feature>
<feature type="transmembrane region" description="Helical" evidence="6">
    <location>
        <begin position="5"/>
        <end position="26"/>
    </location>
</feature>
<feature type="transmembrane region" description="Helical" evidence="6">
    <location>
        <begin position="366"/>
        <end position="391"/>
    </location>
</feature>
<dbReference type="RefSeq" id="WP_249861339.1">
    <property type="nucleotide sequence ID" value="NZ_CP027059.1"/>
</dbReference>
<name>A0ABY4RW07_9BACL</name>
<dbReference type="PANTHER" id="PTHR24421:SF60">
    <property type="entry name" value="SENSOR HISTIDINE KINASE COMP"/>
    <property type="match status" value="1"/>
</dbReference>
<comment type="catalytic activity">
    <reaction evidence="1">
        <text>ATP + protein L-histidine = ADP + protein N-phospho-L-histidine.</text>
        <dbReference type="EC" id="2.7.13.3"/>
    </reaction>
</comment>
<dbReference type="EMBL" id="CP027059">
    <property type="protein sequence ID" value="UQZ85738.1"/>
    <property type="molecule type" value="Genomic_DNA"/>
</dbReference>
<dbReference type="Pfam" id="PF07730">
    <property type="entry name" value="HisKA_3"/>
    <property type="match status" value="1"/>
</dbReference>
<evidence type="ECO:0000256" key="1">
    <source>
        <dbReference type="ARBA" id="ARBA00000085"/>
    </source>
</evidence>
<proteinExistence type="predicted"/>
<feature type="transmembrane region" description="Helical" evidence="6">
    <location>
        <begin position="335"/>
        <end position="360"/>
    </location>
</feature>
<keyword evidence="5" id="KW-0902">Two-component regulatory system</keyword>
<evidence type="ECO:0000256" key="5">
    <source>
        <dbReference type="ARBA" id="ARBA00023012"/>
    </source>
</evidence>